<keyword evidence="3 4" id="KW-0413">Isomerase</keyword>
<dbReference type="AlphaFoldDB" id="A0A1C4XIE1"/>
<dbReference type="GO" id="GO:0008784">
    <property type="term" value="F:alanine racemase activity"/>
    <property type="evidence" value="ECO:0007669"/>
    <property type="project" value="UniProtKB-UniRule"/>
</dbReference>
<dbReference type="Pfam" id="PF01168">
    <property type="entry name" value="Ala_racemase_N"/>
    <property type="match status" value="1"/>
</dbReference>
<dbReference type="Pfam" id="PF00842">
    <property type="entry name" value="Ala_racemase_C"/>
    <property type="match status" value="1"/>
</dbReference>
<comment type="pathway">
    <text evidence="4">Amino-acid biosynthesis; D-alanine biosynthesis; D-alanine from L-alanine: step 1/1.</text>
</comment>
<evidence type="ECO:0000256" key="4">
    <source>
        <dbReference type="HAMAP-Rule" id="MF_01201"/>
    </source>
</evidence>
<comment type="function">
    <text evidence="4">Catalyzes the interconversion of L-alanine and D-alanine. May also act on other amino acids.</text>
</comment>
<dbReference type="PRINTS" id="PR00992">
    <property type="entry name" value="ALARACEMASE"/>
</dbReference>
<dbReference type="PANTHER" id="PTHR30511:SF0">
    <property type="entry name" value="ALANINE RACEMASE, CATABOLIC-RELATED"/>
    <property type="match status" value="1"/>
</dbReference>
<comment type="cofactor">
    <cofactor evidence="1 4 5">
        <name>pyridoxal 5'-phosphate</name>
        <dbReference type="ChEBI" id="CHEBI:597326"/>
    </cofactor>
</comment>
<gene>
    <name evidence="8" type="ORF">GA0070607_5290</name>
</gene>
<dbReference type="OrthoDB" id="9813814at2"/>
<sequence>MSALGEAVVDLDAIASNVLTIASVSGTELMAVVKADGFGHGAVQVARAALRAGAGWLGVTSASEALALRSAGITAPTLSWLHRPDDDFDQLIAAGVDVGVSTTTHLHAVADAAHRLGVPATVQLKADTGLSRNGAAGDDWPELVGWARKYEVEGGVRVRGVWSHLTDADVPGSPRLPRQVAVFEEALRVARSAGLDPDLVHLANSAAALTAPRTRFDLCRIGLALYGVDPFGGTRSGQVGLRAAMTLRTTVVNVKRVPAGTAVSYGPGYVTGAPTTLALLPLGYADGLTRAAEGRAEVWLGGRRRPIVGRIAMDQCVVDAGDLPVAIGDPVVVFGPDQGDHPPPTVAEWARWAGTNPHEILTGVGARVARDHLHERAATS</sequence>
<feature type="active site" description="Proton acceptor; specific for D-alanine" evidence="4">
    <location>
        <position position="34"/>
    </location>
</feature>
<evidence type="ECO:0000256" key="1">
    <source>
        <dbReference type="ARBA" id="ARBA00001933"/>
    </source>
</evidence>
<evidence type="ECO:0000313" key="9">
    <source>
        <dbReference type="Proteomes" id="UP000198243"/>
    </source>
</evidence>
<dbReference type="PANTHER" id="PTHR30511">
    <property type="entry name" value="ALANINE RACEMASE"/>
    <property type="match status" value="1"/>
</dbReference>
<evidence type="ECO:0000256" key="2">
    <source>
        <dbReference type="ARBA" id="ARBA00022898"/>
    </source>
</evidence>
<dbReference type="NCBIfam" id="TIGR00492">
    <property type="entry name" value="alr"/>
    <property type="match status" value="1"/>
</dbReference>
<feature type="binding site" evidence="4 6">
    <location>
        <position position="132"/>
    </location>
    <ligand>
        <name>substrate</name>
    </ligand>
</feature>
<dbReference type="InterPro" id="IPR009006">
    <property type="entry name" value="Ala_racemase/Decarboxylase_C"/>
</dbReference>
<dbReference type="EC" id="5.1.1.1" evidence="4"/>
<evidence type="ECO:0000259" key="7">
    <source>
        <dbReference type="SMART" id="SM01005"/>
    </source>
</evidence>
<keyword evidence="9" id="KW-1185">Reference proteome</keyword>
<feature type="binding site" evidence="4 6">
    <location>
        <position position="313"/>
    </location>
    <ligand>
        <name>substrate</name>
    </ligand>
</feature>
<dbReference type="SMART" id="SM01005">
    <property type="entry name" value="Ala_racemase_C"/>
    <property type="match status" value="1"/>
</dbReference>
<evidence type="ECO:0000313" key="8">
    <source>
        <dbReference type="EMBL" id="SCF08156.1"/>
    </source>
</evidence>
<dbReference type="GO" id="GO:0005829">
    <property type="term" value="C:cytosol"/>
    <property type="evidence" value="ECO:0007669"/>
    <property type="project" value="TreeGrafter"/>
</dbReference>
<dbReference type="HAMAP" id="MF_01201">
    <property type="entry name" value="Ala_racemase"/>
    <property type="match status" value="1"/>
</dbReference>
<evidence type="ECO:0000256" key="5">
    <source>
        <dbReference type="PIRSR" id="PIRSR600821-50"/>
    </source>
</evidence>
<dbReference type="Gene3D" id="2.40.37.10">
    <property type="entry name" value="Lyase, Ornithine Decarboxylase, Chain A, domain 1"/>
    <property type="match status" value="1"/>
</dbReference>
<dbReference type="InterPro" id="IPR029066">
    <property type="entry name" value="PLP-binding_barrel"/>
</dbReference>
<dbReference type="InterPro" id="IPR001608">
    <property type="entry name" value="Ala_racemase_N"/>
</dbReference>
<comment type="similarity">
    <text evidence="4">Belongs to the alanine racemase family.</text>
</comment>
<dbReference type="GO" id="GO:0009252">
    <property type="term" value="P:peptidoglycan biosynthetic process"/>
    <property type="evidence" value="ECO:0007669"/>
    <property type="project" value="TreeGrafter"/>
</dbReference>
<dbReference type="InterPro" id="IPR011079">
    <property type="entry name" value="Ala_racemase_C"/>
</dbReference>
<dbReference type="SUPFAM" id="SSF50621">
    <property type="entry name" value="Alanine racemase C-terminal domain-like"/>
    <property type="match status" value="1"/>
</dbReference>
<name>A0A1C4XIE1_9ACTN</name>
<evidence type="ECO:0000256" key="3">
    <source>
        <dbReference type="ARBA" id="ARBA00023235"/>
    </source>
</evidence>
<dbReference type="Proteomes" id="UP000198243">
    <property type="component" value="Chromosome I"/>
</dbReference>
<dbReference type="GO" id="GO:0030632">
    <property type="term" value="P:D-alanine biosynthetic process"/>
    <property type="evidence" value="ECO:0007669"/>
    <property type="project" value="UniProtKB-UniRule"/>
</dbReference>
<dbReference type="GO" id="GO:0030170">
    <property type="term" value="F:pyridoxal phosphate binding"/>
    <property type="evidence" value="ECO:0007669"/>
    <property type="project" value="UniProtKB-UniRule"/>
</dbReference>
<proteinExistence type="inferred from homology"/>
<feature type="active site" description="Proton acceptor; specific for L-alanine" evidence="4">
    <location>
        <position position="265"/>
    </location>
</feature>
<comment type="catalytic activity">
    <reaction evidence="4">
        <text>L-alanine = D-alanine</text>
        <dbReference type="Rhea" id="RHEA:20249"/>
        <dbReference type="ChEBI" id="CHEBI:57416"/>
        <dbReference type="ChEBI" id="CHEBI:57972"/>
        <dbReference type="EC" id="5.1.1.1"/>
    </reaction>
</comment>
<protein>
    <recommendedName>
        <fullName evidence="4">Alanine racemase</fullName>
        <ecNumber evidence="4">5.1.1.1</ecNumber>
    </recommendedName>
</protein>
<dbReference type="CDD" id="cd00430">
    <property type="entry name" value="PLPDE_III_AR"/>
    <property type="match status" value="1"/>
</dbReference>
<feature type="modified residue" description="N6-(pyridoxal phosphate)lysine" evidence="4 5">
    <location>
        <position position="34"/>
    </location>
</feature>
<feature type="domain" description="Alanine racemase C-terminal" evidence="7">
    <location>
        <begin position="244"/>
        <end position="373"/>
    </location>
</feature>
<dbReference type="Gene3D" id="3.20.20.10">
    <property type="entry name" value="Alanine racemase"/>
    <property type="match status" value="1"/>
</dbReference>
<dbReference type="SUPFAM" id="SSF51419">
    <property type="entry name" value="PLP-binding barrel"/>
    <property type="match status" value="1"/>
</dbReference>
<keyword evidence="2 4" id="KW-0663">Pyridoxal phosphate</keyword>
<evidence type="ECO:0000256" key="6">
    <source>
        <dbReference type="PIRSR" id="PIRSR600821-52"/>
    </source>
</evidence>
<dbReference type="UniPathway" id="UPA00042">
    <property type="reaction ID" value="UER00497"/>
</dbReference>
<dbReference type="RefSeq" id="WP_089020550.1">
    <property type="nucleotide sequence ID" value="NZ_LT607412.1"/>
</dbReference>
<reference evidence="9" key="1">
    <citation type="submission" date="2016-06" db="EMBL/GenBank/DDBJ databases">
        <authorList>
            <person name="Varghese N."/>
            <person name="Submissions Spin"/>
        </authorList>
    </citation>
    <scope>NUCLEOTIDE SEQUENCE [LARGE SCALE GENOMIC DNA]</scope>
    <source>
        <strain evidence="9">DSM 44875</strain>
    </source>
</reference>
<accession>A0A1C4XIE1</accession>
<organism evidence="8 9">
    <name type="scientific">Micromonospora coriariae</name>
    <dbReference type="NCBI Taxonomy" id="285665"/>
    <lineage>
        <taxon>Bacteria</taxon>
        <taxon>Bacillati</taxon>
        <taxon>Actinomycetota</taxon>
        <taxon>Actinomycetes</taxon>
        <taxon>Micromonosporales</taxon>
        <taxon>Micromonosporaceae</taxon>
        <taxon>Micromonospora</taxon>
    </lineage>
</organism>
<dbReference type="EMBL" id="LT607412">
    <property type="protein sequence ID" value="SCF08156.1"/>
    <property type="molecule type" value="Genomic_DNA"/>
</dbReference>
<dbReference type="InterPro" id="IPR000821">
    <property type="entry name" value="Ala_racemase"/>
</dbReference>